<feature type="transmembrane region" description="Helical" evidence="1">
    <location>
        <begin position="132"/>
        <end position="152"/>
    </location>
</feature>
<keyword evidence="1" id="KW-1133">Transmembrane helix</keyword>
<feature type="transmembrane region" description="Helical" evidence="1">
    <location>
        <begin position="191"/>
        <end position="213"/>
    </location>
</feature>
<dbReference type="Proteomes" id="UP001054837">
    <property type="component" value="Unassembled WGS sequence"/>
</dbReference>
<accession>A0AAV4TIK9</accession>
<keyword evidence="3" id="KW-1185">Reference proteome</keyword>
<evidence type="ECO:0000313" key="3">
    <source>
        <dbReference type="Proteomes" id="UP001054837"/>
    </source>
</evidence>
<proteinExistence type="predicted"/>
<evidence type="ECO:0000313" key="2">
    <source>
        <dbReference type="EMBL" id="GIY45054.1"/>
    </source>
</evidence>
<evidence type="ECO:0008006" key="4">
    <source>
        <dbReference type="Google" id="ProtNLM"/>
    </source>
</evidence>
<keyword evidence="1" id="KW-0472">Membrane</keyword>
<feature type="transmembrane region" description="Helical" evidence="1">
    <location>
        <begin position="85"/>
        <end position="104"/>
    </location>
</feature>
<name>A0AAV4TIK9_9ARAC</name>
<dbReference type="EMBL" id="BPLQ01009586">
    <property type="protein sequence ID" value="GIY45054.1"/>
    <property type="molecule type" value="Genomic_DNA"/>
</dbReference>
<reference evidence="2 3" key="1">
    <citation type="submission" date="2021-06" db="EMBL/GenBank/DDBJ databases">
        <title>Caerostris darwini draft genome.</title>
        <authorList>
            <person name="Kono N."/>
            <person name="Arakawa K."/>
        </authorList>
    </citation>
    <scope>NUCLEOTIDE SEQUENCE [LARGE SCALE GENOMIC DNA]</scope>
</reference>
<comment type="caution">
    <text evidence="2">The sequence shown here is derived from an EMBL/GenBank/DDBJ whole genome shotgun (WGS) entry which is preliminary data.</text>
</comment>
<dbReference type="AlphaFoldDB" id="A0AAV4TIK9"/>
<gene>
    <name evidence="2" type="ORF">CDAR_519781</name>
</gene>
<evidence type="ECO:0000256" key="1">
    <source>
        <dbReference type="SAM" id="Phobius"/>
    </source>
</evidence>
<keyword evidence="1" id="KW-0812">Transmembrane</keyword>
<organism evidence="2 3">
    <name type="scientific">Caerostris darwini</name>
    <dbReference type="NCBI Taxonomy" id="1538125"/>
    <lineage>
        <taxon>Eukaryota</taxon>
        <taxon>Metazoa</taxon>
        <taxon>Ecdysozoa</taxon>
        <taxon>Arthropoda</taxon>
        <taxon>Chelicerata</taxon>
        <taxon>Arachnida</taxon>
        <taxon>Araneae</taxon>
        <taxon>Araneomorphae</taxon>
        <taxon>Entelegynae</taxon>
        <taxon>Araneoidea</taxon>
        <taxon>Araneidae</taxon>
        <taxon>Caerostris</taxon>
    </lineage>
</organism>
<feature type="transmembrane region" description="Helical" evidence="1">
    <location>
        <begin position="54"/>
        <end position="73"/>
    </location>
</feature>
<protein>
    <recommendedName>
        <fullName evidence="4">Gustatory receptor</fullName>
    </recommendedName>
</protein>
<feature type="transmembrane region" description="Helical" evidence="1">
    <location>
        <begin position="340"/>
        <end position="358"/>
    </location>
</feature>
<sequence length="362" mass="42170">MNRRTLEEEVVETLESILLRVDQSIQPKKNSRNVLFFYEKLLLLIGIKRFGSPAVKLTCGLFYATVFLAHVLKTSVQIFSGTNSLTLRIFLVVISEILLPIFLWTSLLKKRFNKDFCTYVEKRIVPIKSWKYYIADLMVFAVILSTIIREIFKTEDDWITPLFSIEPDSSIFVKILKIILDCLTSFIPKSVFFITGTLYITDAFFKSDFVIYFKTIWKNKRMKPKHHEILQNTHYFVIELNQLSREIFIIILHCWIEFLTTIDALTDHPVNTSKVCLEWVLLYAFINRAAEDFLGDVRTFQKEILTASTRAETEEDTKVRKRASAMPLLTARQLPLGSELVFNTSSLLGLFSVMLYLSKYYP</sequence>